<feature type="domain" description="AMP-dependent synthetase/ligase" evidence="3">
    <location>
        <begin position="10"/>
        <end position="333"/>
    </location>
</feature>
<evidence type="ECO:0000259" key="4">
    <source>
        <dbReference type="Pfam" id="PF13193"/>
    </source>
</evidence>
<dbReference type="Gene3D" id="3.40.50.12780">
    <property type="entry name" value="N-terminal domain of ligase-like"/>
    <property type="match status" value="1"/>
</dbReference>
<dbReference type="GO" id="GO:0031956">
    <property type="term" value="F:medium-chain fatty acid-CoA ligase activity"/>
    <property type="evidence" value="ECO:0007669"/>
    <property type="project" value="TreeGrafter"/>
</dbReference>
<dbReference type="PANTHER" id="PTHR43201:SF5">
    <property type="entry name" value="MEDIUM-CHAIN ACYL-COA LIGASE ACSF2, MITOCHONDRIAL"/>
    <property type="match status" value="1"/>
</dbReference>
<dbReference type="InterPro" id="IPR000873">
    <property type="entry name" value="AMP-dep_synth/lig_dom"/>
</dbReference>
<feature type="domain" description="AMP-binding enzyme C-terminal" evidence="4">
    <location>
        <begin position="384"/>
        <end position="456"/>
    </location>
</feature>
<dbReference type="PANTHER" id="PTHR43201">
    <property type="entry name" value="ACYL-COA SYNTHETASE"/>
    <property type="match status" value="1"/>
</dbReference>
<dbReference type="InterPro" id="IPR020845">
    <property type="entry name" value="AMP-binding_CS"/>
</dbReference>
<dbReference type="Pfam" id="PF13193">
    <property type="entry name" value="AMP-binding_C"/>
    <property type="match status" value="1"/>
</dbReference>
<dbReference type="SUPFAM" id="SSF56801">
    <property type="entry name" value="Acetyl-CoA synthetase-like"/>
    <property type="match status" value="1"/>
</dbReference>
<sequence>MMRIEQRIFDQSKKTPHHWALSNGQTRMSFSTLQTCIRQRKKQFLNAGAKPGDIFAICLPNDITYVIDVLAVLECKGIIMPLHHELSDSELERTFSIQMPHWLISNKGIQKMPVKEEHSFTTLNYTLSDPLLFGFTSGSTGFPKGFIKSHDSWSSAFDEWSENFHLRAGDRILIPLHLSYSAQLFAALQALCVGIEVHMVNNFSPESFFNSESTCVTITPALIQPLIKYHQVHPLETNKMPHTVISVGNTLSTKLRRSFEKAFPNSQLYEYYGSSEMGCVSILTPEQAKKGPDTVGFPIKSVDVTIRNDIGEVVPFGEIGKVFVKTAQAFSGFVNNSVETERSFYKGYVTSHDLGLMNEDGSLKIIGRDRDIIKSGGSMIFTEEIEELLLSIQGVEEAAVFGQLDDSRSEIVVAAVVLNDISLSETKKALNSMLASYKKPRKWIVLKELPKLRSGKVDKISLKKIK</sequence>
<gene>
    <name evidence="5" type="ORF">GMB86_07665</name>
</gene>
<evidence type="ECO:0000313" key="6">
    <source>
        <dbReference type="Proteomes" id="UP000440978"/>
    </source>
</evidence>
<proteinExistence type="inferred from homology"/>
<comment type="caution">
    <text evidence="5">The sequence shown here is derived from an EMBL/GenBank/DDBJ whole genome shotgun (WGS) entry which is preliminary data.</text>
</comment>
<dbReference type="InterPro" id="IPR042099">
    <property type="entry name" value="ANL_N_sf"/>
</dbReference>
<evidence type="ECO:0000256" key="1">
    <source>
        <dbReference type="ARBA" id="ARBA00006432"/>
    </source>
</evidence>
<dbReference type="CDD" id="cd04433">
    <property type="entry name" value="AFD_class_I"/>
    <property type="match status" value="1"/>
</dbReference>
<protein>
    <submittedName>
        <fullName evidence="5">AMP-binding protein</fullName>
    </submittedName>
</protein>
<evidence type="ECO:0000313" key="5">
    <source>
        <dbReference type="EMBL" id="MTT31886.1"/>
    </source>
</evidence>
<dbReference type="Pfam" id="PF00501">
    <property type="entry name" value="AMP-binding"/>
    <property type="match status" value="1"/>
</dbReference>
<evidence type="ECO:0000256" key="2">
    <source>
        <dbReference type="ARBA" id="ARBA00022598"/>
    </source>
</evidence>
<dbReference type="InterPro" id="IPR025110">
    <property type="entry name" value="AMP-bd_C"/>
</dbReference>
<dbReference type="InterPro" id="IPR045851">
    <property type="entry name" value="AMP-bd_C_sf"/>
</dbReference>
<dbReference type="AlphaFoldDB" id="A0A6N8CUQ1"/>
<keyword evidence="2" id="KW-0436">Ligase</keyword>
<comment type="similarity">
    <text evidence="1">Belongs to the ATP-dependent AMP-binding enzyme family.</text>
</comment>
<dbReference type="EMBL" id="WNHB01000010">
    <property type="protein sequence ID" value="MTT31886.1"/>
    <property type="molecule type" value="Genomic_DNA"/>
</dbReference>
<name>A0A6N8CUQ1_9BACI</name>
<organism evidence="5 6">
    <name type="scientific">Terrilactibacillus tamarindi</name>
    <dbReference type="NCBI Taxonomy" id="2599694"/>
    <lineage>
        <taxon>Bacteria</taxon>
        <taxon>Bacillati</taxon>
        <taxon>Bacillota</taxon>
        <taxon>Bacilli</taxon>
        <taxon>Bacillales</taxon>
        <taxon>Bacillaceae</taxon>
        <taxon>Terrilactibacillus</taxon>
    </lineage>
</organism>
<keyword evidence="6" id="KW-1185">Reference proteome</keyword>
<accession>A0A6N8CUQ1</accession>
<dbReference type="Proteomes" id="UP000440978">
    <property type="component" value="Unassembled WGS sequence"/>
</dbReference>
<dbReference type="GO" id="GO:0006631">
    <property type="term" value="P:fatty acid metabolic process"/>
    <property type="evidence" value="ECO:0007669"/>
    <property type="project" value="TreeGrafter"/>
</dbReference>
<reference evidence="5 6" key="1">
    <citation type="submission" date="2019-11" db="EMBL/GenBank/DDBJ databases">
        <title>Terrilactibacillus tamarindus sp. nov. BCM23-1 isolated from bark of Tamarindus indica.</title>
        <authorList>
            <person name="Kingkaew E."/>
            <person name="Tanasupawat S."/>
        </authorList>
    </citation>
    <scope>NUCLEOTIDE SEQUENCE [LARGE SCALE GENOMIC DNA]</scope>
    <source>
        <strain evidence="5 6">BCM23-1</strain>
    </source>
</reference>
<dbReference type="Gene3D" id="3.30.300.30">
    <property type="match status" value="1"/>
</dbReference>
<evidence type="ECO:0000259" key="3">
    <source>
        <dbReference type="Pfam" id="PF00501"/>
    </source>
</evidence>
<dbReference type="PROSITE" id="PS00455">
    <property type="entry name" value="AMP_BINDING"/>
    <property type="match status" value="1"/>
</dbReference>